<dbReference type="NCBIfam" id="TIGR01048">
    <property type="entry name" value="lysA"/>
    <property type="match status" value="1"/>
</dbReference>
<dbReference type="GO" id="GO:0009089">
    <property type="term" value="P:lysine biosynthetic process via diaminopimelate"/>
    <property type="evidence" value="ECO:0007669"/>
    <property type="project" value="UniProtKB-UniRule"/>
</dbReference>
<proteinExistence type="inferred from homology"/>
<gene>
    <name evidence="6" type="primary">lysA</name>
    <name evidence="12" type="ORF">L332_04330</name>
</gene>
<evidence type="ECO:0000256" key="2">
    <source>
        <dbReference type="ARBA" id="ARBA00022793"/>
    </source>
</evidence>
<dbReference type="Gene3D" id="3.20.20.10">
    <property type="entry name" value="Alanine racemase"/>
    <property type="match status" value="1"/>
</dbReference>
<keyword evidence="4 6" id="KW-0457">Lysine biosynthesis</keyword>
<dbReference type="GO" id="GO:0030170">
    <property type="term" value="F:pyridoxal phosphate binding"/>
    <property type="evidence" value="ECO:0007669"/>
    <property type="project" value="UniProtKB-UniRule"/>
</dbReference>
<dbReference type="SUPFAM" id="SSF50621">
    <property type="entry name" value="Alanine racemase C-terminal domain-like"/>
    <property type="match status" value="1"/>
</dbReference>
<feature type="binding site" evidence="6">
    <location>
        <position position="269"/>
    </location>
    <ligand>
        <name>pyridoxal 5'-phosphate</name>
        <dbReference type="ChEBI" id="CHEBI:597326"/>
    </ligand>
</feature>
<reference evidence="12 13" key="1">
    <citation type="journal article" date="2013" name="Genome Announc.">
        <title>First draft genome sequence from a member of the genus agrococcus, isolated from modern microbialites.</title>
        <authorList>
            <person name="White R.A.III."/>
            <person name="Grassa C.J."/>
            <person name="Suttle C.A."/>
        </authorList>
    </citation>
    <scope>NUCLEOTIDE SEQUENCE [LARGE SCALE GENOMIC DNA]</scope>
    <source>
        <strain evidence="12 13">RW1</strain>
    </source>
</reference>
<feature type="binding site" evidence="6">
    <location>
        <position position="358"/>
    </location>
    <ligand>
        <name>substrate</name>
    </ligand>
</feature>
<dbReference type="EMBL" id="ASHR01000030">
    <property type="protein sequence ID" value="ERG63681.1"/>
    <property type="molecule type" value="Genomic_DNA"/>
</dbReference>
<protein>
    <recommendedName>
        <fullName evidence="6 7">Diaminopimelate decarboxylase</fullName>
        <shortName evidence="6">DAP decarboxylase</shortName>
        <shortName evidence="6">DAPDC</shortName>
        <ecNumber evidence="6 7">4.1.1.20</ecNumber>
    </recommendedName>
</protein>
<dbReference type="InterPro" id="IPR009006">
    <property type="entry name" value="Ala_racemase/Decarboxylase_C"/>
</dbReference>
<dbReference type="UniPathway" id="UPA00034">
    <property type="reaction ID" value="UER00027"/>
</dbReference>
<dbReference type="GO" id="GO:0008836">
    <property type="term" value="F:diaminopimelate decarboxylase activity"/>
    <property type="evidence" value="ECO:0007669"/>
    <property type="project" value="UniProtKB-UniRule"/>
</dbReference>
<dbReference type="FunFam" id="3.20.20.10:FF:000003">
    <property type="entry name" value="Diaminopimelate decarboxylase"/>
    <property type="match status" value="1"/>
</dbReference>
<comment type="similarity">
    <text evidence="6">Belongs to the Orn/Lys/Arg decarboxylase class-II family. LysA subfamily.</text>
</comment>
<feature type="binding site" evidence="6">
    <location>
        <position position="386"/>
    </location>
    <ligand>
        <name>substrate</name>
    </ligand>
</feature>
<dbReference type="Proteomes" id="UP000016462">
    <property type="component" value="Unassembled WGS sequence"/>
</dbReference>
<feature type="binding site" evidence="6">
    <location>
        <begin position="311"/>
        <end position="314"/>
    </location>
    <ligand>
        <name>pyridoxal 5'-phosphate</name>
        <dbReference type="ChEBI" id="CHEBI:597326"/>
    </ligand>
</feature>
<comment type="cofactor">
    <cofactor evidence="1 6 8 9">
        <name>pyridoxal 5'-phosphate</name>
        <dbReference type="ChEBI" id="CHEBI:597326"/>
    </cofactor>
</comment>
<dbReference type="EC" id="4.1.1.20" evidence="6 7"/>
<dbReference type="OrthoDB" id="9802241at2"/>
<dbReference type="RefSeq" id="WP_021011135.1">
    <property type="nucleotide sequence ID" value="NZ_ASHR01000030.1"/>
</dbReference>
<dbReference type="SUPFAM" id="SSF51419">
    <property type="entry name" value="PLP-binding barrel"/>
    <property type="match status" value="1"/>
</dbReference>
<comment type="catalytic activity">
    <reaction evidence="6 9">
        <text>meso-2,6-diaminopimelate + H(+) = L-lysine + CO2</text>
        <dbReference type="Rhea" id="RHEA:15101"/>
        <dbReference type="ChEBI" id="CHEBI:15378"/>
        <dbReference type="ChEBI" id="CHEBI:16526"/>
        <dbReference type="ChEBI" id="CHEBI:32551"/>
        <dbReference type="ChEBI" id="CHEBI:57791"/>
        <dbReference type="EC" id="4.1.1.20"/>
    </reaction>
</comment>
<comment type="caution">
    <text evidence="12">The sequence shown here is derived from an EMBL/GenBank/DDBJ whole genome shotgun (WGS) entry which is preliminary data.</text>
</comment>
<dbReference type="CDD" id="cd06828">
    <property type="entry name" value="PLPDE_III_DapDC"/>
    <property type="match status" value="1"/>
</dbReference>
<evidence type="ECO:0000256" key="9">
    <source>
        <dbReference type="RuleBase" id="RU003738"/>
    </source>
</evidence>
<feature type="domain" description="Orn/DAP/Arg decarboxylase 2 N-terminal" evidence="11">
    <location>
        <begin position="80"/>
        <end position="317"/>
    </location>
</feature>
<feature type="binding site" evidence="6">
    <location>
        <position position="415"/>
    </location>
    <ligand>
        <name>substrate</name>
    </ligand>
</feature>
<feature type="binding site" evidence="6">
    <location>
        <position position="415"/>
    </location>
    <ligand>
        <name>pyridoxal 5'-phosphate</name>
        <dbReference type="ChEBI" id="CHEBI:597326"/>
    </ligand>
</feature>
<evidence type="ECO:0000256" key="1">
    <source>
        <dbReference type="ARBA" id="ARBA00001933"/>
    </source>
</evidence>
<dbReference type="Gene3D" id="2.40.37.10">
    <property type="entry name" value="Lyase, Ornithine Decarboxylase, Chain A, domain 1"/>
    <property type="match status" value="1"/>
</dbReference>
<dbReference type="PANTHER" id="PTHR43727:SF2">
    <property type="entry name" value="GROUP IV DECARBOXYLASE"/>
    <property type="match status" value="1"/>
</dbReference>
<feature type="region of interest" description="Disordered" evidence="10">
    <location>
        <begin position="452"/>
        <end position="481"/>
    </location>
</feature>
<dbReference type="PRINTS" id="PR01179">
    <property type="entry name" value="ODADCRBXLASE"/>
</dbReference>
<sequence>MPHPLAPHLTDAGDPNALAEGVWPASAERVDGRLRVGGVDLERIAEQHGTPFLLVDETEVRGRARRIREAFEAAFSPEAGGAGVDVYYAGKALLTGDVARWMRDEGLRIDVCTGGELAIALRAGVDPALIGSHGNNKSLAEIEAGVTAGIGTFVIDSAIEVERIAAVAERAGRVQRVRLRISVGVHASTHEFLATSHEDQKFGIPIDEAPAVVARIRELPSLELAGLHTHIGSQIFDHAGFAESARRMLALHAELGADEPLPELNLGGGFGIAYTAADSPEPIEAIASRLADAVRQAAGELGIPVPRIAIEPGRWIVGPAGVTVYSIGTVKPVRLADGARTYVAVDGGMSDNARPALYDAQYSARLANRASDAEPTLVRVAGHHCESGDIVVDAEWLPADVEPGDLLAVAATGAYCHSLASNYNATPRPPVLAVADGAVRVLVRRESIDDVLSRDEGLAASPPAGTEAPRPDDDTTGAATA</sequence>
<dbReference type="PRINTS" id="PR01181">
    <property type="entry name" value="DAPDCRBXLASE"/>
</dbReference>
<feature type="active site" description="Proton donor" evidence="8">
    <location>
        <position position="385"/>
    </location>
</feature>
<comment type="pathway">
    <text evidence="6 9">Amino-acid biosynthesis; L-lysine biosynthesis via DAP pathway; L-lysine from DL-2,6-diaminopimelate: step 1/1.</text>
</comment>
<evidence type="ECO:0000256" key="6">
    <source>
        <dbReference type="HAMAP-Rule" id="MF_02120"/>
    </source>
</evidence>
<dbReference type="InterPro" id="IPR029066">
    <property type="entry name" value="PLP-binding_barrel"/>
</dbReference>
<dbReference type="Pfam" id="PF02784">
    <property type="entry name" value="Orn_Arg_deC_N"/>
    <property type="match status" value="1"/>
</dbReference>
<name>U1MP59_9MICO</name>
<keyword evidence="3 6" id="KW-0663">Pyridoxal phosphate</keyword>
<dbReference type="AlphaFoldDB" id="U1MP59"/>
<comment type="function">
    <text evidence="6">Specifically catalyzes the decarboxylation of meso-diaminopimelate (meso-DAP) to L-lysine.</text>
</comment>
<dbReference type="HAMAP" id="MF_02120">
    <property type="entry name" value="LysA"/>
    <property type="match status" value="1"/>
</dbReference>
<feature type="binding site" evidence="6">
    <location>
        <position position="314"/>
    </location>
    <ligand>
        <name>substrate</name>
    </ligand>
</feature>
<evidence type="ECO:0000313" key="13">
    <source>
        <dbReference type="Proteomes" id="UP000016462"/>
    </source>
</evidence>
<evidence type="ECO:0000256" key="8">
    <source>
        <dbReference type="PIRSR" id="PIRSR600183-50"/>
    </source>
</evidence>
<dbReference type="InterPro" id="IPR022657">
    <property type="entry name" value="De-COase2_CS"/>
</dbReference>
<comment type="subunit">
    <text evidence="6">Homodimer.</text>
</comment>
<dbReference type="PROSITE" id="PS00879">
    <property type="entry name" value="ODR_DC_2_2"/>
    <property type="match status" value="1"/>
</dbReference>
<dbReference type="InterPro" id="IPR022644">
    <property type="entry name" value="De-COase2_N"/>
</dbReference>
<evidence type="ECO:0000313" key="12">
    <source>
        <dbReference type="EMBL" id="ERG63681.1"/>
    </source>
</evidence>
<dbReference type="PROSITE" id="PS00878">
    <property type="entry name" value="ODR_DC_2_1"/>
    <property type="match status" value="1"/>
</dbReference>
<dbReference type="InterPro" id="IPR000183">
    <property type="entry name" value="Orn/DAP/Arg_de-COase"/>
</dbReference>
<keyword evidence="13" id="KW-1185">Reference proteome</keyword>
<evidence type="ECO:0000256" key="3">
    <source>
        <dbReference type="ARBA" id="ARBA00022898"/>
    </source>
</evidence>
<keyword evidence="2 6" id="KW-0210">Decarboxylase</keyword>
<evidence type="ECO:0000259" key="11">
    <source>
        <dbReference type="Pfam" id="PF02784"/>
    </source>
</evidence>
<evidence type="ECO:0000256" key="10">
    <source>
        <dbReference type="SAM" id="MobiDB-lite"/>
    </source>
</evidence>
<accession>U1MP59</accession>
<keyword evidence="5 6" id="KW-0456">Lyase</keyword>
<dbReference type="InterPro" id="IPR002986">
    <property type="entry name" value="DAP_deCOOHase_LysA"/>
</dbReference>
<evidence type="ECO:0000256" key="7">
    <source>
        <dbReference type="NCBIfam" id="TIGR01048"/>
    </source>
</evidence>
<evidence type="ECO:0000256" key="5">
    <source>
        <dbReference type="ARBA" id="ARBA00023239"/>
    </source>
</evidence>
<organism evidence="12 13">
    <name type="scientific">Agrococcus pavilionensis RW1</name>
    <dbReference type="NCBI Taxonomy" id="1330458"/>
    <lineage>
        <taxon>Bacteria</taxon>
        <taxon>Bacillati</taxon>
        <taxon>Actinomycetota</taxon>
        <taxon>Actinomycetes</taxon>
        <taxon>Micrococcales</taxon>
        <taxon>Microbacteriaceae</taxon>
        <taxon>Agrococcus</taxon>
    </lineage>
</organism>
<dbReference type="InterPro" id="IPR022653">
    <property type="entry name" value="De-COase2_pyr-phos_BS"/>
</dbReference>
<feature type="binding site" evidence="6">
    <location>
        <position position="354"/>
    </location>
    <ligand>
        <name>substrate</name>
    </ligand>
</feature>
<dbReference type="PANTHER" id="PTHR43727">
    <property type="entry name" value="DIAMINOPIMELATE DECARBOXYLASE"/>
    <property type="match status" value="1"/>
</dbReference>
<keyword evidence="6" id="KW-0028">Amino-acid biosynthesis</keyword>
<feature type="modified residue" description="N6-(pyridoxal phosphate)lysine" evidence="6 8">
    <location>
        <position position="91"/>
    </location>
</feature>
<evidence type="ECO:0000256" key="4">
    <source>
        <dbReference type="ARBA" id="ARBA00023154"/>
    </source>
</evidence>